<name>A0A446BM86_9PEZI</name>
<dbReference type="EMBL" id="OUUZ01000011">
    <property type="protein sequence ID" value="SPQ23609.1"/>
    <property type="molecule type" value="Genomic_DNA"/>
</dbReference>
<evidence type="ECO:0000256" key="1">
    <source>
        <dbReference type="SAM" id="Phobius"/>
    </source>
</evidence>
<evidence type="ECO:0000313" key="3">
    <source>
        <dbReference type="Proteomes" id="UP000289323"/>
    </source>
</evidence>
<accession>A0A446BM86</accession>
<reference evidence="2 3" key="1">
    <citation type="submission" date="2018-04" db="EMBL/GenBank/DDBJ databases">
        <authorList>
            <person name="Huttner S."/>
            <person name="Dainat J."/>
        </authorList>
    </citation>
    <scope>NUCLEOTIDE SEQUENCE [LARGE SCALE GENOMIC DNA]</scope>
</reference>
<keyword evidence="1" id="KW-0812">Transmembrane</keyword>
<keyword evidence="1" id="KW-1133">Transmembrane helix</keyword>
<dbReference type="AlphaFoldDB" id="A0A446BM86"/>
<organism evidence="2 3">
    <name type="scientific">Thermothielavioides terrestris</name>
    <dbReference type="NCBI Taxonomy" id="2587410"/>
    <lineage>
        <taxon>Eukaryota</taxon>
        <taxon>Fungi</taxon>
        <taxon>Dikarya</taxon>
        <taxon>Ascomycota</taxon>
        <taxon>Pezizomycotina</taxon>
        <taxon>Sordariomycetes</taxon>
        <taxon>Sordariomycetidae</taxon>
        <taxon>Sordariales</taxon>
        <taxon>Chaetomiaceae</taxon>
        <taxon>Thermothielavioides</taxon>
    </lineage>
</organism>
<proteinExistence type="predicted"/>
<evidence type="ECO:0000313" key="2">
    <source>
        <dbReference type="EMBL" id="SPQ23609.1"/>
    </source>
</evidence>
<keyword evidence="1" id="KW-0472">Membrane</keyword>
<gene>
    <name evidence="2" type="ORF">TT172_LOCUS6028</name>
</gene>
<feature type="transmembrane region" description="Helical" evidence="1">
    <location>
        <begin position="26"/>
        <end position="45"/>
    </location>
</feature>
<protein>
    <submittedName>
        <fullName evidence="2">3ce53d52-4d07-49bd-aa3e-254f7383582b</fullName>
    </submittedName>
</protein>
<sequence length="74" mass="8092">MKPTRGTTFTPSAPLSALRVFRRHPILTATGVFVASACLGFRHMAARYRANQEKYASDPDNHCFVPVERSGGGI</sequence>
<dbReference type="Proteomes" id="UP000289323">
    <property type="component" value="Unassembled WGS sequence"/>
</dbReference>